<dbReference type="Gene3D" id="1.10.10.10">
    <property type="entry name" value="Winged helix-like DNA-binding domain superfamily/Winged helix DNA-binding domain"/>
    <property type="match status" value="1"/>
</dbReference>
<dbReference type="PRINTS" id="PR00039">
    <property type="entry name" value="HTHLYSR"/>
</dbReference>
<gene>
    <name evidence="5" type="ORF">DA69_05765</name>
</gene>
<evidence type="ECO:0000313" key="5">
    <source>
        <dbReference type="EMBL" id="ANF54287.1"/>
    </source>
</evidence>
<dbReference type="InterPro" id="IPR036388">
    <property type="entry name" value="WH-like_DNA-bd_sf"/>
</dbReference>
<evidence type="ECO:0000256" key="2">
    <source>
        <dbReference type="ARBA" id="ARBA00023015"/>
    </source>
</evidence>
<keyword evidence="2" id="KW-0805">Transcription regulation</keyword>
<proteinExistence type="inferred from homology"/>
<protein>
    <submittedName>
        <fullName evidence="5">LysR family transcriptional regulator</fullName>
    </submittedName>
</protein>
<keyword evidence="6" id="KW-1185">Reference proteome</keyword>
<dbReference type="PANTHER" id="PTHR30537:SF26">
    <property type="entry name" value="GLYCINE CLEAVAGE SYSTEM TRANSCRIPTIONAL ACTIVATOR"/>
    <property type="match status" value="1"/>
</dbReference>
<dbReference type="GO" id="GO:0003700">
    <property type="term" value="F:DNA-binding transcription factor activity"/>
    <property type="evidence" value="ECO:0007669"/>
    <property type="project" value="InterPro"/>
</dbReference>
<evidence type="ECO:0000256" key="1">
    <source>
        <dbReference type="ARBA" id="ARBA00009437"/>
    </source>
</evidence>
<dbReference type="KEGG" id="bne:DA69_05765"/>
<dbReference type="GO" id="GO:0043565">
    <property type="term" value="F:sequence-specific DNA binding"/>
    <property type="evidence" value="ECO:0007669"/>
    <property type="project" value="TreeGrafter"/>
</dbReference>
<dbReference type="PROSITE" id="PS50931">
    <property type="entry name" value="HTH_LYSR"/>
    <property type="match status" value="1"/>
</dbReference>
<keyword evidence="4" id="KW-0804">Transcription</keyword>
<name>A0A172Y4Y8_9CAUL</name>
<dbReference type="RefSeq" id="WP_025977012.1">
    <property type="nucleotide sequence ID" value="NZ_CP015614.1"/>
</dbReference>
<comment type="similarity">
    <text evidence="1">Belongs to the LysR transcriptional regulatory family.</text>
</comment>
<dbReference type="OrthoDB" id="9807765at2"/>
<dbReference type="Pfam" id="PF00126">
    <property type="entry name" value="HTH_1"/>
    <property type="match status" value="1"/>
</dbReference>
<dbReference type="NCBIfam" id="NF008352">
    <property type="entry name" value="PRK11139.1"/>
    <property type="match status" value="1"/>
</dbReference>
<dbReference type="InterPro" id="IPR036390">
    <property type="entry name" value="WH_DNA-bd_sf"/>
</dbReference>
<dbReference type="Pfam" id="PF03466">
    <property type="entry name" value="LysR_substrate"/>
    <property type="match status" value="1"/>
</dbReference>
<dbReference type="AlphaFoldDB" id="A0A172Y4Y8"/>
<dbReference type="InterPro" id="IPR005119">
    <property type="entry name" value="LysR_subst-bd"/>
</dbReference>
<dbReference type="EMBL" id="CP015614">
    <property type="protein sequence ID" value="ANF54287.1"/>
    <property type="molecule type" value="Genomic_DNA"/>
</dbReference>
<dbReference type="SUPFAM" id="SSF46785">
    <property type="entry name" value="Winged helix' DNA-binding domain"/>
    <property type="match status" value="1"/>
</dbReference>
<dbReference type="FunFam" id="3.40.190.10:FF:000017">
    <property type="entry name" value="Glycine cleavage system transcriptional activator"/>
    <property type="match status" value="1"/>
</dbReference>
<reference evidence="5 6" key="1">
    <citation type="journal article" date="2014" name="Genome Announc.">
        <title>Genome Sequence of a Promising Hydrogen-Producing Facultative Anaerobic Bacterium, Brevundimonas naejangsanensis Strain B1.</title>
        <authorList>
            <person name="Su H."/>
            <person name="Zhang T."/>
            <person name="Bao M."/>
            <person name="Jiang Y."/>
            <person name="Wang Y."/>
            <person name="Tan T."/>
        </authorList>
    </citation>
    <scope>NUCLEOTIDE SEQUENCE [LARGE SCALE GENOMIC DNA]</scope>
    <source>
        <strain evidence="5 6">B1</strain>
    </source>
</reference>
<dbReference type="InterPro" id="IPR000847">
    <property type="entry name" value="LysR_HTH_N"/>
</dbReference>
<dbReference type="CDD" id="cd08432">
    <property type="entry name" value="PBP2_GcdR_TrpI_HvrB_AmpR_like"/>
    <property type="match status" value="1"/>
</dbReference>
<sequence length="318" mass="34604">MTRRKTPSAQESRIPPLNALKAFEAAARRLNITRAAEELSVTPGAVSQQIRILEEHAGAPLFHREGRQIALTELGAELYPLLRDGFDYLKRAGDLLYRPERRHALSISVPPSFAAKWLAPRIARFSAAHPEIEVWMSADMRLADFSGGRVDVAVRYGRGDYSGVRSEYLLNADVTPVCAPSLMAGSRPLRKAADLAQHVLIHLRPSELEEPRPDWGAWLKARGLSDIDVQAGPRFDQTALAIEAAAHGQGVALAPYAFVADDLAAGRLVAPFADGALTTDFAYHVLIKRSGATAAARTFVTWLKDEVRAAAEAGVDDL</sequence>
<evidence type="ECO:0000256" key="3">
    <source>
        <dbReference type="ARBA" id="ARBA00023125"/>
    </source>
</evidence>
<dbReference type="Proteomes" id="UP000077603">
    <property type="component" value="Chromosome"/>
</dbReference>
<keyword evidence="3" id="KW-0238">DNA-binding</keyword>
<evidence type="ECO:0000313" key="6">
    <source>
        <dbReference type="Proteomes" id="UP000077603"/>
    </source>
</evidence>
<dbReference type="Gene3D" id="3.40.190.10">
    <property type="entry name" value="Periplasmic binding protein-like II"/>
    <property type="match status" value="2"/>
</dbReference>
<organism evidence="5 6">
    <name type="scientific">Brevundimonas naejangsanensis</name>
    <dbReference type="NCBI Taxonomy" id="588932"/>
    <lineage>
        <taxon>Bacteria</taxon>
        <taxon>Pseudomonadati</taxon>
        <taxon>Pseudomonadota</taxon>
        <taxon>Alphaproteobacteria</taxon>
        <taxon>Caulobacterales</taxon>
        <taxon>Caulobacteraceae</taxon>
        <taxon>Brevundimonas</taxon>
    </lineage>
</organism>
<dbReference type="eggNOG" id="COG0583">
    <property type="taxonomic scope" value="Bacteria"/>
</dbReference>
<dbReference type="SUPFAM" id="SSF53850">
    <property type="entry name" value="Periplasmic binding protein-like II"/>
    <property type="match status" value="1"/>
</dbReference>
<dbReference type="PANTHER" id="PTHR30537">
    <property type="entry name" value="HTH-TYPE TRANSCRIPTIONAL REGULATOR"/>
    <property type="match status" value="1"/>
</dbReference>
<dbReference type="InterPro" id="IPR058163">
    <property type="entry name" value="LysR-type_TF_proteobact-type"/>
</dbReference>
<dbReference type="GO" id="GO:0006351">
    <property type="term" value="P:DNA-templated transcription"/>
    <property type="evidence" value="ECO:0007669"/>
    <property type="project" value="TreeGrafter"/>
</dbReference>
<evidence type="ECO:0000256" key="4">
    <source>
        <dbReference type="ARBA" id="ARBA00023163"/>
    </source>
</evidence>
<dbReference type="STRING" id="588932.DA69_05765"/>
<accession>A0A172Y4Y8</accession>